<protein>
    <submittedName>
        <fullName evidence="6">Acyl-CoA thioester hydrolase</fullName>
    </submittedName>
</protein>
<dbReference type="Gene3D" id="3.40.50.1820">
    <property type="entry name" value="alpha/beta hydrolase"/>
    <property type="match status" value="1"/>
</dbReference>
<dbReference type="InterPro" id="IPR014940">
    <property type="entry name" value="BAAT_C"/>
</dbReference>
<dbReference type="PANTHER" id="PTHR10824">
    <property type="entry name" value="ACYL-COENZYME A THIOESTERASE-RELATED"/>
    <property type="match status" value="1"/>
</dbReference>
<feature type="chain" id="PRO_5043156041" evidence="3">
    <location>
        <begin position="21"/>
        <end position="440"/>
    </location>
</feature>
<evidence type="ECO:0000256" key="1">
    <source>
        <dbReference type="ARBA" id="ARBA00006538"/>
    </source>
</evidence>
<dbReference type="PIRSF" id="PIRSF016521">
    <property type="entry name" value="Acyl-CoA_hydro"/>
    <property type="match status" value="1"/>
</dbReference>
<name>A0A2J0SMP1_STEMA</name>
<dbReference type="GO" id="GO:0006637">
    <property type="term" value="P:acyl-CoA metabolic process"/>
    <property type="evidence" value="ECO:0007669"/>
    <property type="project" value="InterPro"/>
</dbReference>
<feature type="signal peptide" evidence="3">
    <location>
        <begin position="1"/>
        <end position="20"/>
    </location>
</feature>
<dbReference type="InterPro" id="IPR016662">
    <property type="entry name" value="Acyl-CoA_thioEstase_long-chain"/>
</dbReference>
<comment type="caution">
    <text evidence="6">The sequence shown here is derived from an EMBL/GenBank/DDBJ whole genome shotgun (WGS) entry which is preliminary data.</text>
</comment>
<gene>
    <name evidence="6" type="ORF">D7Y33_12195</name>
</gene>
<evidence type="ECO:0000313" key="7">
    <source>
        <dbReference type="Proteomes" id="UP000822271"/>
    </source>
</evidence>
<reference evidence="6" key="2">
    <citation type="journal article" date="2020" name="Front. Microbiol.">
        <title>Genetic Variants of the DSF Quorum Sensing System in Stenotrophomonas maltophilia Influence Virulence and Resistance Phenotypes Among Genotypically Diverse Clinical Isolates.</title>
        <authorList>
            <person name="Yero D."/>
            <person name="Huedo P."/>
            <person name="Conchillo-Sole O."/>
            <person name="Martinez-Servat S."/>
            <person name="Mamat U."/>
            <person name="Coves X."/>
            <person name="Llanas F."/>
            <person name="Roca I."/>
            <person name="Vila J."/>
            <person name="Schaible U.E."/>
            <person name="Daura X."/>
            <person name="Gibert I."/>
        </authorList>
    </citation>
    <scope>NUCLEOTIDE SEQUENCE</scope>
    <source>
        <strain evidence="6">OG156</strain>
    </source>
</reference>
<dbReference type="Pfam" id="PF04775">
    <property type="entry name" value="Bile_Hydr_Trans"/>
    <property type="match status" value="1"/>
</dbReference>
<dbReference type="OrthoDB" id="9780765at2"/>
<dbReference type="InterPro" id="IPR029058">
    <property type="entry name" value="AB_hydrolase_fold"/>
</dbReference>
<dbReference type="Pfam" id="PF08840">
    <property type="entry name" value="BAAT_C"/>
    <property type="match status" value="1"/>
</dbReference>
<dbReference type="SUPFAM" id="SSF53474">
    <property type="entry name" value="alpha/beta-Hydrolases"/>
    <property type="match status" value="1"/>
</dbReference>
<accession>A0A2J0SMP1</accession>
<dbReference type="EMBL" id="RAUE01000020">
    <property type="protein sequence ID" value="MBA0311756.1"/>
    <property type="molecule type" value="Genomic_DNA"/>
</dbReference>
<evidence type="ECO:0000313" key="6">
    <source>
        <dbReference type="EMBL" id="MBA0311756.1"/>
    </source>
</evidence>
<sequence>MRKRAGWGWLLCALAIPAMADVRVEVDDQHGRADRIPVIKVEGLAVAETVRLRLSMQDSRGQRWQSEAVLRADLRGQVDTTGSGSEQGSYRGIDAGGLIWSMQPQQRRASAMPLNWRRAADGMGFLPQTFELEVERAGSVVARQTLQRHLMLPGVRVQRVDIGGREARLYLPADRPARTRGPALVTLGGAEGGFEGGDQYAAWLASNGYIAVSIAWYRGPGVPKDLIDVPLETVRDAVHWLQRQPGVDPQRVGLLGGSWGGIATMATAVHLPTLRAAVSWVGSPAPFRGIARDVAPADFRAVDRSPLSWQGKPLAWLPYREDVDWGRPGPQWAPALQAAMLPIETIAARTLWVGGGDDRLGDSGVMMAVAQRRLAEAGRGDRDRFLYYPDAGHLITPILQPSSHRHDVGPFLEVGGTAEGHARADREVGPAVLAFLAEAL</sequence>
<dbReference type="Gene3D" id="2.60.40.2240">
    <property type="entry name" value="Acyl-CoA thioester hydrolase/BAAT N-terminal domain"/>
    <property type="match status" value="1"/>
</dbReference>
<dbReference type="RefSeq" id="WP_049429017.1">
    <property type="nucleotide sequence ID" value="NZ_CP154630.1"/>
</dbReference>
<feature type="domain" description="BAAT/Acyl-CoA thioester hydrolase C-terminal" evidence="5">
    <location>
        <begin position="230"/>
        <end position="440"/>
    </location>
</feature>
<feature type="domain" description="Acyl-CoA thioester hydrolase/bile acid-CoA amino acid N-acetyltransferase" evidence="4">
    <location>
        <begin position="39"/>
        <end position="160"/>
    </location>
</feature>
<evidence type="ECO:0000259" key="4">
    <source>
        <dbReference type="Pfam" id="PF04775"/>
    </source>
</evidence>
<feature type="active site" description="Charge relay system" evidence="2">
    <location>
        <position position="393"/>
    </location>
</feature>
<evidence type="ECO:0000256" key="2">
    <source>
        <dbReference type="PIRSR" id="PIRSR016521-1"/>
    </source>
</evidence>
<dbReference type="InterPro" id="IPR042490">
    <property type="entry name" value="Thio_Ohase/BAAT_N"/>
</dbReference>
<keyword evidence="6" id="KW-0378">Hydrolase</keyword>
<feature type="active site" description="Charge relay system" evidence="2">
    <location>
        <position position="258"/>
    </location>
</feature>
<dbReference type="PANTHER" id="PTHR10824:SF4">
    <property type="entry name" value="ACYL-COENZYME A THIOESTERASE 1-LIKE"/>
    <property type="match status" value="1"/>
</dbReference>
<dbReference type="Proteomes" id="UP000822271">
    <property type="component" value="Unassembled WGS sequence"/>
</dbReference>
<keyword evidence="3" id="KW-0732">Signal</keyword>
<reference evidence="6" key="1">
    <citation type="submission" date="2018-09" db="EMBL/GenBank/DDBJ databases">
        <authorList>
            <person name="Groschel M."/>
            <person name="Kohl T."/>
            <person name="Conchillo-Sole O."/>
            <person name="Mamat U."/>
            <person name="Yero D."/>
            <person name="Niemann S."/>
            <person name="Daura X."/>
            <person name="Gibert I."/>
        </authorList>
    </citation>
    <scope>NUCLEOTIDE SEQUENCE</scope>
    <source>
        <strain evidence="6">OG156</strain>
    </source>
</reference>
<dbReference type="GO" id="GO:0006631">
    <property type="term" value="P:fatty acid metabolic process"/>
    <property type="evidence" value="ECO:0007669"/>
    <property type="project" value="TreeGrafter"/>
</dbReference>
<evidence type="ECO:0000256" key="3">
    <source>
        <dbReference type="SAM" id="SignalP"/>
    </source>
</evidence>
<proteinExistence type="inferred from homology"/>
<organism evidence="6 7">
    <name type="scientific">Stenotrophomonas maltophilia</name>
    <name type="common">Pseudomonas maltophilia</name>
    <name type="synonym">Xanthomonas maltophilia</name>
    <dbReference type="NCBI Taxonomy" id="40324"/>
    <lineage>
        <taxon>Bacteria</taxon>
        <taxon>Pseudomonadati</taxon>
        <taxon>Pseudomonadota</taxon>
        <taxon>Gammaproteobacteria</taxon>
        <taxon>Lysobacterales</taxon>
        <taxon>Lysobacteraceae</taxon>
        <taxon>Stenotrophomonas</taxon>
        <taxon>Stenotrophomonas maltophilia group</taxon>
    </lineage>
</organism>
<feature type="active site" description="Charge relay system" evidence="2">
    <location>
        <position position="358"/>
    </location>
</feature>
<dbReference type="InterPro" id="IPR006862">
    <property type="entry name" value="Thio_Ohase/aa_AcTrfase"/>
</dbReference>
<dbReference type="GO" id="GO:0047617">
    <property type="term" value="F:fatty acyl-CoA hydrolase activity"/>
    <property type="evidence" value="ECO:0007669"/>
    <property type="project" value="TreeGrafter"/>
</dbReference>
<evidence type="ECO:0000259" key="5">
    <source>
        <dbReference type="Pfam" id="PF08840"/>
    </source>
</evidence>
<dbReference type="AlphaFoldDB" id="A0A2J0SMP1"/>
<comment type="similarity">
    <text evidence="1">Belongs to the C/M/P thioester hydrolase family.</text>
</comment>